<feature type="compositionally biased region" description="Low complexity" evidence="1">
    <location>
        <begin position="472"/>
        <end position="484"/>
    </location>
</feature>
<proteinExistence type="predicted"/>
<evidence type="ECO:0000313" key="2">
    <source>
        <dbReference type="EMBL" id="CUC09233.1"/>
    </source>
</evidence>
<feature type="compositionally biased region" description="Low complexity" evidence="1">
    <location>
        <begin position="76"/>
        <end position="85"/>
    </location>
</feature>
<sequence>MTDPFGSERRRGARRQKITFTSYFNKPQYQMDQKAATSMGDNKVPRHLDPSTNPRLQLQRLNLKFWNRVKSSEASSKSFKASSSSGTKEQPGGAEMPSFCPGDHCAIQQDELEHWTLVKRNMKLTLGATKYEMRFRPWNCDFPLVPFKDVAEFCLEAEQLNAKPKTAPTCSTSHRLCPEGHDRTVVPRIGYMGKCSGMHWNWQVDLRSDNREAKPAPRLCFDCDQRIRTLRRLAHGSVVRDSSLEEGEGEEDGDGGQTGAQQMSGRMAEQYEERERRAPGRAFPHSMLHVMMDCRRRAARSTAGAVEVMLKEVPLCPNCWNVLMRSRQAKRRVNQLTLRRQGVDFPDFGIPWADNRPIWVKEAQRQRAAGATEDGHTRPWTACGSRAREVLKERKGVTFQLSPPRHDRSVLSPTARSGDLSTFGNRFGSSYPTDDRSPSSLDGSPIRSLKHTTDRNRRGASSRGTATRRSRPASSAAPSRPATALDRRRQSGVNLAGTPAYSLTTITRTDASPWLKQAVQERLDIEREFRENAEADAKREQEATTRRMSLLRECRRMSAQLGSPMSRIPIAAITARQPPEPTKSSANLQISSGATTARTALRGSATAARAAERMQSGPGKKKKGGDKDREETLEITEMLEKLKGQRAEDAEALWMSFPVDRPFVENPSGKDWEDSNIPPPTQLADFSRDTSSTSSDSQRPPPFNVVSQAAAIKQQGEPVEVYSQTDPVACSIPLALISPPPCESEESSETTISSFVELPEDRRSSASGSSEGGSAMPVTPTPRSSPSGPRKTLTQSSFNASFHRALSSFKKKVKPLDAALYKIDKMRKHINNQHQKHTKAFPPPPSRRGKAKGGKEQREADDLEARQKVAALPKRHRFTRLLGLPDDPRPPPPPPPPIRLTYHEQEDLDVMRGKYDKRPVPYFCDGIRFPKWSFPTQGFQGRVSSARRFCETLGFGGVNSFSEVALRGRRGRDALEGHGGGGRPSTAGALFAGSGQPENLQVDLQALADLPAGAGRRSRSAMPGPPQVSQRRPSFRPSIDARTVPEHLLSMHPSVRRAYAIARECDEMITAREQERERERTRRASRAQSAGGRFSAPSSGSASSYRRSSSNLSRRSGSAPRLSVQMQLPGEQVEEKPVDDDDELTGVSGGEGGDTRPAPSIKISAAARWKSVRFKLRSRKMGGIMKLIHEAMASNIKLKGAAPKSIRKASIAKAAEIQTDFNNSKYYVC</sequence>
<feature type="region of interest" description="Disordered" evidence="1">
    <location>
        <begin position="599"/>
        <end position="631"/>
    </location>
</feature>
<feature type="region of interest" description="Disordered" evidence="1">
    <location>
        <begin position="972"/>
        <end position="994"/>
    </location>
</feature>
<feature type="region of interest" description="Disordered" evidence="1">
    <location>
        <begin position="665"/>
        <end position="703"/>
    </location>
</feature>
<feature type="region of interest" description="Disordered" evidence="1">
    <location>
        <begin position="394"/>
        <end position="496"/>
    </location>
</feature>
<feature type="compositionally biased region" description="Low complexity" evidence="1">
    <location>
        <begin position="599"/>
        <end position="609"/>
    </location>
</feature>
<feature type="compositionally biased region" description="Polar residues" evidence="1">
    <location>
        <begin position="411"/>
        <end position="442"/>
    </location>
</feature>
<feature type="region of interest" description="Disordered" evidence="1">
    <location>
        <begin position="739"/>
        <end position="798"/>
    </location>
</feature>
<feature type="region of interest" description="Disordered" evidence="1">
    <location>
        <begin position="832"/>
        <end position="896"/>
    </location>
</feature>
<feature type="compositionally biased region" description="Basic and acidic residues" evidence="1">
    <location>
        <begin position="269"/>
        <end position="278"/>
    </location>
</feature>
<evidence type="ECO:0000256" key="1">
    <source>
        <dbReference type="SAM" id="MobiDB-lite"/>
    </source>
</evidence>
<feature type="region of interest" description="Disordered" evidence="1">
    <location>
        <begin position="238"/>
        <end position="280"/>
    </location>
</feature>
<feature type="region of interest" description="Disordered" evidence="1">
    <location>
        <begin position="76"/>
        <end position="100"/>
    </location>
</feature>
<dbReference type="EMBL" id="CDMZ01000411">
    <property type="protein sequence ID" value="CUC09233.1"/>
    <property type="molecule type" value="Genomic_DNA"/>
</dbReference>
<name>A0A0K6S6F0_9ALVE</name>
<feature type="region of interest" description="Disordered" evidence="1">
    <location>
        <begin position="1014"/>
        <end position="1047"/>
    </location>
</feature>
<gene>
    <name evidence="2" type="ORF">Cvel_17301.t2.CR2</name>
</gene>
<feature type="compositionally biased region" description="Basic and acidic residues" evidence="1">
    <location>
        <begin position="1"/>
        <end position="10"/>
    </location>
</feature>
<protein>
    <submittedName>
        <fullName evidence="2">Uncharacterized protein</fullName>
    </submittedName>
</protein>
<dbReference type="VEuPathDB" id="CryptoDB:Cvel_17301"/>
<feature type="region of interest" description="Disordered" evidence="1">
    <location>
        <begin position="1"/>
        <end position="20"/>
    </location>
</feature>
<feature type="region of interest" description="Disordered" evidence="1">
    <location>
        <begin position="1073"/>
        <end position="1160"/>
    </location>
</feature>
<organism evidence="2">
    <name type="scientific">Chromera velia CCMP2878</name>
    <dbReference type="NCBI Taxonomy" id="1169474"/>
    <lineage>
        <taxon>Eukaryota</taxon>
        <taxon>Sar</taxon>
        <taxon>Alveolata</taxon>
        <taxon>Colpodellida</taxon>
        <taxon>Chromeraceae</taxon>
        <taxon>Chromera</taxon>
    </lineage>
</organism>
<feature type="compositionally biased region" description="Basic and acidic residues" evidence="1">
    <location>
        <begin position="853"/>
        <end position="867"/>
    </location>
</feature>
<feature type="compositionally biased region" description="Low complexity" evidence="1">
    <location>
        <begin position="1086"/>
        <end position="1119"/>
    </location>
</feature>
<accession>A0A0K6S6F0</accession>
<feature type="compositionally biased region" description="Basic and acidic residues" evidence="1">
    <location>
        <begin position="1073"/>
        <end position="1082"/>
    </location>
</feature>
<feature type="compositionally biased region" description="Low complexity" evidence="1">
    <location>
        <begin position="765"/>
        <end position="792"/>
    </location>
</feature>
<reference evidence="2" key="1">
    <citation type="submission" date="2014-11" db="EMBL/GenBank/DDBJ databases">
        <title>Molecular phylogeny of cliff fern family Woodsiaceae with morphological implications.</title>
        <authorList>
            <person name="Shao Y.-Z."/>
            <person name="Wei R."/>
            <person name="Zhang X.-C."/>
        </authorList>
    </citation>
    <scope>NUCLEOTIDE SEQUENCE</scope>
</reference>
<dbReference type="AlphaFoldDB" id="A0A0K6S6F0"/>
<feature type="region of interest" description="Disordered" evidence="1">
    <location>
        <begin position="32"/>
        <end position="53"/>
    </location>
</feature>
<feature type="compositionally biased region" description="Acidic residues" evidence="1">
    <location>
        <begin position="244"/>
        <end position="254"/>
    </location>
</feature>